<evidence type="ECO:0008006" key="3">
    <source>
        <dbReference type="Google" id="ProtNLM"/>
    </source>
</evidence>
<sequence>MQGISNTYNPALLPQKQEVGKNNPFETINVEPHIHGAGSGDTVTETPINLRVSERLHDDREKRINQCVTALKEAFPLPEVKSQDEVLPRLEETHYWYSNDYNLIPDDCVPDYNLMLQAMKEKPEAVSENPRVALLVGESSLLSSLPELSQRCDIVLLTDYDHLLLHSQLERLKFIMNCKSVSDEDSFFEELHSNIANKLGVKKSELDRDGDYYKTRQGESWAFSSDERLAEMKDAVNKLQFVPVCLNLFCKESLKKLGAVLQESGAQVKTVNLTNIFDYYRDYVMRQDDLDIGHSKPSQLLGELAVHPEALVHSSRILIGNPESKIETPEKHWNFLDKRFCYEVHRKLRLDEDSSLSERLMGALQPSIYRSSRIFDYYPSLKMLIATCDLSDFDDLVANQEKIFFCIEECCSDETIKVQMKEYLKMAIDRRLNGTQK</sequence>
<gene>
    <name evidence="1" type="ORF">NX722_07050</name>
</gene>
<evidence type="ECO:0000313" key="2">
    <source>
        <dbReference type="Proteomes" id="UP001209854"/>
    </source>
</evidence>
<dbReference type="Proteomes" id="UP001209854">
    <property type="component" value="Unassembled WGS sequence"/>
</dbReference>
<reference evidence="1 2" key="1">
    <citation type="submission" date="2022-10" db="EMBL/GenBank/DDBJ databases">
        <title>High-quality genome sequences of two octocoral-associated bacteria, Endozoicomonas euniceicola EF212 and Endozoicomonas gorgoniicola PS125.</title>
        <authorList>
            <person name="Chiou Y.-J."/>
            <person name="Chen Y.-H."/>
        </authorList>
    </citation>
    <scope>NUCLEOTIDE SEQUENCE [LARGE SCALE GENOMIC DNA]</scope>
    <source>
        <strain evidence="1 2">PS125</strain>
    </source>
</reference>
<dbReference type="RefSeq" id="WP_262567372.1">
    <property type="nucleotide sequence ID" value="NZ_JAPFCC010000001.1"/>
</dbReference>
<comment type="caution">
    <text evidence="1">The sequence shown here is derived from an EMBL/GenBank/DDBJ whole genome shotgun (WGS) entry which is preliminary data.</text>
</comment>
<keyword evidence="2" id="KW-1185">Reference proteome</keyword>
<accession>A0ABT3MSQ9</accession>
<dbReference type="EMBL" id="JAPFCC010000001">
    <property type="protein sequence ID" value="MCW7552407.1"/>
    <property type="molecule type" value="Genomic_DNA"/>
</dbReference>
<proteinExistence type="predicted"/>
<organism evidence="1 2">
    <name type="scientific">Endozoicomonas gorgoniicola</name>
    <dbReference type="NCBI Taxonomy" id="1234144"/>
    <lineage>
        <taxon>Bacteria</taxon>
        <taxon>Pseudomonadati</taxon>
        <taxon>Pseudomonadota</taxon>
        <taxon>Gammaproteobacteria</taxon>
        <taxon>Oceanospirillales</taxon>
        <taxon>Endozoicomonadaceae</taxon>
        <taxon>Endozoicomonas</taxon>
    </lineage>
</organism>
<name>A0ABT3MSQ9_9GAMM</name>
<protein>
    <recommendedName>
        <fullName evidence="3">DUF4435 domain-containing protein</fullName>
    </recommendedName>
</protein>
<evidence type="ECO:0000313" key="1">
    <source>
        <dbReference type="EMBL" id="MCW7552407.1"/>
    </source>
</evidence>